<name>A0A9X3EA27_9GAMM</name>
<dbReference type="Pfam" id="PF13458">
    <property type="entry name" value="Peripla_BP_6"/>
    <property type="match status" value="1"/>
</dbReference>
<evidence type="ECO:0000256" key="1">
    <source>
        <dbReference type="ARBA" id="ARBA00010062"/>
    </source>
</evidence>
<comment type="caution">
    <text evidence="6">The sequence shown here is derived from an EMBL/GenBank/DDBJ whole genome shotgun (WGS) entry which is preliminary data.</text>
</comment>
<evidence type="ECO:0000256" key="4">
    <source>
        <dbReference type="SAM" id="SignalP"/>
    </source>
</evidence>
<dbReference type="Gene3D" id="3.40.50.2300">
    <property type="match status" value="2"/>
</dbReference>
<evidence type="ECO:0000313" key="6">
    <source>
        <dbReference type="EMBL" id="MCY0963717.1"/>
    </source>
</evidence>
<dbReference type="InterPro" id="IPR022478">
    <property type="entry name" value="ABC_transptr_sub-bd_PQQ"/>
</dbReference>
<dbReference type="SUPFAM" id="SSF53822">
    <property type="entry name" value="Periplasmic binding protein-like I"/>
    <property type="match status" value="1"/>
</dbReference>
<organism evidence="6 7">
    <name type="scientific">Parathalassolituus penaei</name>
    <dbReference type="NCBI Taxonomy" id="2997323"/>
    <lineage>
        <taxon>Bacteria</taxon>
        <taxon>Pseudomonadati</taxon>
        <taxon>Pseudomonadota</taxon>
        <taxon>Gammaproteobacteria</taxon>
        <taxon>Oceanospirillales</taxon>
        <taxon>Oceanospirillaceae</taxon>
        <taxon>Parathalassolituus</taxon>
    </lineage>
</organism>
<dbReference type="InterPro" id="IPR051010">
    <property type="entry name" value="BCAA_transport"/>
</dbReference>
<feature type="domain" description="Leucine-binding protein" evidence="5">
    <location>
        <begin position="57"/>
        <end position="211"/>
    </location>
</feature>
<keyword evidence="2 4" id="KW-0732">Signal</keyword>
<dbReference type="AlphaFoldDB" id="A0A9X3EA27"/>
<dbReference type="Proteomes" id="UP001150830">
    <property type="component" value="Unassembled WGS sequence"/>
</dbReference>
<dbReference type="CDD" id="cd06268">
    <property type="entry name" value="PBP1_ABC_transporter_LIVBP-like"/>
    <property type="match status" value="1"/>
</dbReference>
<dbReference type="InterPro" id="IPR028082">
    <property type="entry name" value="Peripla_BP_I"/>
</dbReference>
<evidence type="ECO:0000256" key="2">
    <source>
        <dbReference type="ARBA" id="ARBA00022729"/>
    </source>
</evidence>
<feature type="signal peptide" evidence="4">
    <location>
        <begin position="1"/>
        <end position="23"/>
    </location>
</feature>
<gene>
    <name evidence="6" type="ORF">OUO13_00745</name>
</gene>
<keyword evidence="7" id="KW-1185">Reference proteome</keyword>
<accession>A0A9X3EA27</accession>
<dbReference type="PANTHER" id="PTHR30483:SF6">
    <property type="entry name" value="PERIPLASMIC BINDING PROTEIN OF ABC TRANSPORTER FOR NATURAL AMINO ACIDS"/>
    <property type="match status" value="1"/>
</dbReference>
<feature type="region of interest" description="Disordered" evidence="3">
    <location>
        <begin position="376"/>
        <end position="398"/>
    </location>
</feature>
<proteinExistence type="inferred from homology"/>
<feature type="chain" id="PRO_5040936417" evidence="4">
    <location>
        <begin position="24"/>
        <end position="398"/>
    </location>
</feature>
<evidence type="ECO:0000313" key="7">
    <source>
        <dbReference type="Proteomes" id="UP001150830"/>
    </source>
</evidence>
<evidence type="ECO:0000256" key="3">
    <source>
        <dbReference type="SAM" id="MobiDB-lite"/>
    </source>
</evidence>
<sequence length="398" mass="44345">MSLCKRLFTLLAVSLLLPMTVSAADTEIRNIEIGYLQLQLPKPPLLSNILPDPDDSGLQGARVGISDNNAGGRFLGLHYDVKELVSTDKEALFTQGRQWADQGIQYLVVNLPAAELTTLAQQLSDTGVLLFNAGSPDDSLRISNCSANVLHTLPSRAMLGDALAQWLISKKLKRWLLITGTRPEDKLYADAIRRAAKRFGGKIVAEKDWTFDSDLRRSAQAEVPLFTQTTEYDVVIVADEKGDFGEYVLYNTWYPRPVVGTQGLTPVAWHRAVEQWGAAQLQSRFEKQANRWMNSVDYAAWAAVRTVGEALSQGADNSGPKMRNFLLNKDFQFAGFKGRKLTFRDWNGQMRQPIELVQPRALISQSPQEGYLHPTNELDTLGYDKPESQCRISESGAK</sequence>
<protein>
    <submittedName>
        <fullName evidence="6">ABC transporter substrate-binding protein</fullName>
    </submittedName>
</protein>
<dbReference type="PANTHER" id="PTHR30483">
    <property type="entry name" value="LEUCINE-SPECIFIC-BINDING PROTEIN"/>
    <property type="match status" value="1"/>
</dbReference>
<evidence type="ECO:0000259" key="5">
    <source>
        <dbReference type="Pfam" id="PF13458"/>
    </source>
</evidence>
<reference evidence="6" key="1">
    <citation type="submission" date="2022-11" db="EMBL/GenBank/DDBJ databases">
        <title>Parathalassolutuus dongxingensis gen. nov., sp. nov., a novel member of family Oceanospirillaceae isolated from a coastal shrimp pond in Guangxi, China.</title>
        <authorList>
            <person name="Chen H."/>
        </authorList>
    </citation>
    <scope>NUCLEOTIDE SEQUENCE</scope>
    <source>
        <strain evidence="6">G-43</strain>
    </source>
</reference>
<dbReference type="InterPro" id="IPR028081">
    <property type="entry name" value="Leu-bd"/>
</dbReference>
<dbReference type="NCBIfam" id="TIGR03863">
    <property type="entry name" value="PQQ_ABC_bind"/>
    <property type="match status" value="1"/>
</dbReference>
<dbReference type="EMBL" id="JAPNOA010000003">
    <property type="protein sequence ID" value="MCY0963717.1"/>
    <property type="molecule type" value="Genomic_DNA"/>
</dbReference>
<comment type="similarity">
    <text evidence="1">Belongs to the leucine-binding protein family.</text>
</comment>
<dbReference type="RefSeq" id="WP_283171931.1">
    <property type="nucleotide sequence ID" value="NZ_JAPNOA010000003.1"/>
</dbReference>